<protein>
    <recommendedName>
        <fullName evidence="6">inositol-phosphate phosphatase</fullName>
        <ecNumber evidence="6">3.1.3.25</ecNumber>
    </recommendedName>
    <alternativeName>
        <fullName evidence="13">Myo-inositol monophosphatase A3</fullName>
    </alternativeName>
</protein>
<dbReference type="Gene3D" id="3.40.190.80">
    <property type="match status" value="1"/>
</dbReference>
<keyword evidence="11 14" id="KW-1133">Transmembrane helix</keyword>
<keyword evidence="8" id="KW-0479">Metal-binding</keyword>
<evidence type="ECO:0000256" key="14">
    <source>
        <dbReference type="SAM" id="Phobius"/>
    </source>
</evidence>
<dbReference type="PANTHER" id="PTHR43028">
    <property type="entry name" value="3'(2'),5'-BISPHOSPHATE NUCLEOTIDASE 1"/>
    <property type="match status" value="1"/>
</dbReference>
<comment type="cofactor">
    <cofactor evidence="2">
        <name>Mg(2+)</name>
        <dbReference type="ChEBI" id="CHEBI:18420"/>
    </cofactor>
</comment>
<dbReference type="GeneID" id="100368947"/>
<sequence>MAPKHSNGQTTSNTMFERKMAQVRLSPVGIAVILVFLLAGVLYIHRKVSANRSVDSTDAKYDSAEGTVPQSINLRELLSTAIVVARRGGDIVKEIRLANTLDEKSKGETREGANNPVTEGDMKSHIAMYYGLKKAFPNLKVISEEHDSGVDTTGVETPNKELPEVSNAIGTDDYVPIEKIAVWIDPLDATQEYTENLVQYVTTMVCVAVDGQPVMGVIHKPFEDKTAWAWVGKGASGYKLPPTKPDSAAKNIIVSRSHSGDVEKVVKESFGEQSTVIPAGGAGYKVWSLFDEIADAYVHVTLIKKWDICAGNALLNHQNGIMTDLEGQKIDYSATSDPKNEFGLLATLHDHNTYLKNLRPAYEALKKS</sequence>
<gene>
    <name evidence="16" type="primary">LOC100368947</name>
</gene>
<dbReference type="EC" id="3.1.3.25" evidence="6"/>
<evidence type="ECO:0000256" key="1">
    <source>
        <dbReference type="ARBA" id="ARBA00001033"/>
    </source>
</evidence>
<keyword evidence="15" id="KW-1185">Reference proteome</keyword>
<dbReference type="InterPro" id="IPR050725">
    <property type="entry name" value="CysQ/Inositol_MonoPase"/>
</dbReference>
<dbReference type="RefSeq" id="XP_002737574.1">
    <property type="nucleotide sequence ID" value="XM_002737528.2"/>
</dbReference>
<organism evidence="15 16">
    <name type="scientific">Saccoglossus kowalevskii</name>
    <name type="common">Acorn worm</name>
    <dbReference type="NCBI Taxonomy" id="10224"/>
    <lineage>
        <taxon>Eukaryota</taxon>
        <taxon>Metazoa</taxon>
        <taxon>Hemichordata</taxon>
        <taxon>Enteropneusta</taxon>
        <taxon>Harrimaniidae</taxon>
        <taxon>Saccoglossus</taxon>
    </lineage>
</organism>
<reference evidence="16" key="1">
    <citation type="submission" date="2025-08" db="UniProtKB">
        <authorList>
            <consortium name="RefSeq"/>
        </authorList>
    </citation>
    <scope>IDENTIFICATION</scope>
    <source>
        <tissue evidence="16">Testes</tissue>
    </source>
</reference>
<comment type="similarity">
    <text evidence="5">Belongs to the inositol monophosphatase superfamily.</text>
</comment>
<feature type="transmembrane region" description="Helical" evidence="14">
    <location>
        <begin position="25"/>
        <end position="44"/>
    </location>
</feature>
<evidence type="ECO:0000256" key="3">
    <source>
        <dbReference type="ARBA" id="ARBA00004167"/>
    </source>
</evidence>
<proteinExistence type="inferred from homology"/>
<evidence type="ECO:0000256" key="7">
    <source>
        <dbReference type="ARBA" id="ARBA00022692"/>
    </source>
</evidence>
<evidence type="ECO:0000256" key="8">
    <source>
        <dbReference type="ARBA" id="ARBA00022723"/>
    </source>
</evidence>
<evidence type="ECO:0000256" key="11">
    <source>
        <dbReference type="ARBA" id="ARBA00022989"/>
    </source>
</evidence>
<evidence type="ECO:0000256" key="4">
    <source>
        <dbReference type="ARBA" id="ARBA00005152"/>
    </source>
</evidence>
<keyword evidence="10" id="KW-0460">Magnesium</keyword>
<comment type="pathway">
    <text evidence="4">Polyol metabolism; myo-inositol biosynthesis; myo-inositol from D-glucose 6-phosphate: step 2/2.</text>
</comment>
<evidence type="ECO:0000256" key="10">
    <source>
        <dbReference type="ARBA" id="ARBA00022842"/>
    </source>
</evidence>
<accession>A0ABM0GUF2</accession>
<keyword evidence="9" id="KW-0378">Hydrolase</keyword>
<evidence type="ECO:0000256" key="9">
    <source>
        <dbReference type="ARBA" id="ARBA00022801"/>
    </source>
</evidence>
<comment type="subcellular location">
    <subcellularLocation>
        <location evidence="3">Membrane</location>
        <topology evidence="3">Single-pass membrane protein</topology>
    </subcellularLocation>
</comment>
<dbReference type="PANTHER" id="PTHR43028:SF4">
    <property type="entry name" value="INOSITOL MONOPHOSPHATASE 3"/>
    <property type="match status" value="1"/>
</dbReference>
<keyword evidence="7 14" id="KW-0812">Transmembrane</keyword>
<evidence type="ECO:0000256" key="6">
    <source>
        <dbReference type="ARBA" id="ARBA00013106"/>
    </source>
</evidence>
<dbReference type="Proteomes" id="UP000694865">
    <property type="component" value="Unplaced"/>
</dbReference>
<name>A0ABM0GUF2_SACKO</name>
<evidence type="ECO:0000313" key="15">
    <source>
        <dbReference type="Proteomes" id="UP000694865"/>
    </source>
</evidence>
<dbReference type="InterPro" id="IPR000760">
    <property type="entry name" value="Inositol_monophosphatase-like"/>
</dbReference>
<dbReference type="SUPFAM" id="SSF56655">
    <property type="entry name" value="Carbohydrate phosphatase"/>
    <property type="match status" value="1"/>
</dbReference>
<evidence type="ECO:0000256" key="5">
    <source>
        <dbReference type="ARBA" id="ARBA00009759"/>
    </source>
</evidence>
<evidence type="ECO:0000313" key="16">
    <source>
        <dbReference type="RefSeq" id="XP_002737574.1"/>
    </source>
</evidence>
<evidence type="ECO:0000256" key="13">
    <source>
        <dbReference type="ARBA" id="ARBA00042119"/>
    </source>
</evidence>
<dbReference type="Pfam" id="PF00459">
    <property type="entry name" value="Inositol_P"/>
    <property type="match status" value="1"/>
</dbReference>
<dbReference type="Gene3D" id="3.30.540.10">
    <property type="entry name" value="Fructose-1,6-Bisphosphatase, subunit A, domain 1"/>
    <property type="match status" value="1"/>
</dbReference>
<comment type="catalytic activity">
    <reaction evidence="1">
        <text>a myo-inositol phosphate + H2O = myo-inositol + phosphate</text>
        <dbReference type="Rhea" id="RHEA:24056"/>
        <dbReference type="ChEBI" id="CHEBI:15377"/>
        <dbReference type="ChEBI" id="CHEBI:17268"/>
        <dbReference type="ChEBI" id="CHEBI:43474"/>
        <dbReference type="ChEBI" id="CHEBI:84139"/>
        <dbReference type="EC" id="3.1.3.25"/>
    </reaction>
</comment>
<evidence type="ECO:0000256" key="2">
    <source>
        <dbReference type="ARBA" id="ARBA00001946"/>
    </source>
</evidence>
<evidence type="ECO:0000256" key="12">
    <source>
        <dbReference type="ARBA" id="ARBA00023136"/>
    </source>
</evidence>
<keyword evidence="12 14" id="KW-0472">Membrane</keyword>